<dbReference type="GO" id="GO:0016042">
    <property type="term" value="P:lipid catabolic process"/>
    <property type="evidence" value="ECO:0007669"/>
    <property type="project" value="UniProtKB-KW"/>
</dbReference>
<dbReference type="AlphaFoldDB" id="A0AAF0EMG3"/>
<dbReference type="Pfam" id="PF03583">
    <property type="entry name" value="LIP"/>
    <property type="match status" value="1"/>
</dbReference>
<dbReference type="GO" id="GO:0005576">
    <property type="term" value="C:extracellular region"/>
    <property type="evidence" value="ECO:0007669"/>
    <property type="project" value="UniProtKB-SubCell"/>
</dbReference>
<proteinExistence type="inferred from homology"/>
<dbReference type="PANTHER" id="PTHR34853:SF1">
    <property type="entry name" value="LIPASE 5"/>
    <property type="match status" value="1"/>
</dbReference>
<evidence type="ECO:0000256" key="8">
    <source>
        <dbReference type="ARBA" id="ARBA00023098"/>
    </source>
</evidence>
<keyword evidence="5" id="KW-0378">Hydrolase</keyword>
<evidence type="ECO:0000256" key="7">
    <source>
        <dbReference type="ARBA" id="ARBA00023026"/>
    </source>
</evidence>
<dbReference type="InterPro" id="IPR005152">
    <property type="entry name" value="Lipase_secreted"/>
</dbReference>
<sequence>MAVILFYLLRSFLRRLTMFSAGLFRLLVLAVLAVIPLVSALGRVPYPDQDPFYYPPDGWKSKAPGDVLRSRKIQAASVGILKYNLDAWQLLYRTNTIDRDHASYTVTTVMVPHNADHSRVVTISAPQNSNYIRCAPSYAFRYSGVLEIANFNPRWEQMIYTVYLEEGWIISAPDHEGIDSLFSAGRAGGHAVLDSMRAVERYGPLKISKNVKHIGHGYSGGSIPTGWAAGLHKVYANELNVVGWSIGGTASDPRMTFEFLDGAPTSALVLGGAVGLMDAYKDQLYDLFMNDVFTDEGKDAINVIRHTCVYEAVIRFFGTKFQSPKYTKGGRNITDIPQAVDIMTKNTMGHYPKYTPIAPVFMFHASHDEEIIWYQANTTAVNWCNYGANIRFLTYTAPEMSHVYTYLTNVPYILFFMRDRFAGKKYYNGGCQFDADASNPGLNVDLLGERFREALLAIEDLLGKEIGPKDKIIRQKLKDGKNPNKDGVQKQKGLQRTSITPGEGGDDSKESKKASSKYSQLKKEGKAETATTGSD</sequence>
<evidence type="ECO:0000256" key="9">
    <source>
        <dbReference type="ARBA" id="ARBA00043986"/>
    </source>
</evidence>
<dbReference type="GO" id="GO:0004806">
    <property type="term" value="F:triacylglycerol lipase activity"/>
    <property type="evidence" value="ECO:0007669"/>
    <property type="project" value="UniProtKB-EC"/>
</dbReference>
<accession>A0AAF0EMG3</accession>
<evidence type="ECO:0000256" key="10">
    <source>
        <dbReference type="ARBA" id="ARBA00047591"/>
    </source>
</evidence>
<dbReference type="Gene3D" id="1.10.260.130">
    <property type="match status" value="1"/>
</dbReference>
<evidence type="ECO:0000256" key="2">
    <source>
        <dbReference type="ARBA" id="ARBA00004613"/>
    </source>
</evidence>
<comment type="catalytic activity">
    <reaction evidence="11">
        <text>a monoacylglycerol + H2O = glycerol + a fatty acid + H(+)</text>
        <dbReference type="Rhea" id="RHEA:15245"/>
        <dbReference type="ChEBI" id="CHEBI:15377"/>
        <dbReference type="ChEBI" id="CHEBI:15378"/>
        <dbReference type="ChEBI" id="CHEBI:17408"/>
        <dbReference type="ChEBI" id="CHEBI:17754"/>
        <dbReference type="ChEBI" id="CHEBI:28868"/>
    </reaction>
</comment>
<dbReference type="PANTHER" id="PTHR34853">
    <property type="match status" value="1"/>
</dbReference>
<feature type="compositionally biased region" description="Basic and acidic residues" evidence="12">
    <location>
        <begin position="474"/>
        <end position="489"/>
    </location>
</feature>
<comment type="catalytic activity">
    <reaction evidence="10">
        <text>a diacylglycerol + H2O = a monoacylglycerol + a fatty acid + H(+)</text>
        <dbReference type="Rhea" id="RHEA:32731"/>
        <dbReference type="ChEBI" id="CHEBI:15377"/>
        <dbReference type="ChEBI" id="CHEBI:15378"/>
        <dbReference type="ChEBI" id="CHEBI:17408"/>
        <dbReference type="ChEBI" id="CHEBI:18035"/>
        <dbReference type="ChEBI" id="CHEBI:28868"/>
    </reaction>
</comment>
<evidence type="ECO:0000313" key="14">
    <source>
        <dbReference type="Proteomes" id="UP001213623"/>
    </source>
</evidence>
<comment type="subcellular location">
    <subcellularLocation>
        <location evidence="2">Secreted</location>
    </subcellularLocation>
</comment>
<dbReference type="InterPro" id="IPR029058">
    <property type="entry name" value="AB_hydrolase_fold"/>
</dbReference>
<evidence type="ECO:0000256" key="4">
    <source>
        <dbReference type="ARBA" id="ARBA00022525"/>
    </source>
</evidence>
<dbReference type="EC" id="3.1.1.3" evidence="3"/>
<evidence type="ECO:0000313" key="13">
    <source>
        <dbReference type="EMBL" id="WFD28048.1"/>
    </source>
</evidence>
<keyword evidence="7" id="KW-0843">Virulence</keyword>
<name>A0AAF0EMG3_9BASI</name>
<evidence type="ECO:0000256" key="11">
    <source>
        <dbReference type="ARBA" id="ARBA00048461"/>
    </source>
</evidence>
<keyword evidence="4" id="KW-0964">Secreted</keyword>
<evidence type="ECO:0000256" key="6">
    <source>
        <dbReference type="ARBA" id="ARBA00022963"/>
    </source>
</evidence>
<dbReference type="Proteomes" id="UP001213623">
    <property type="component" value="Chromosome 5"/>
</dbReference>
<dbReference type="EMBL" id="CP119896">
    <property type="protein sequence ID" value="WFD28048.1"/>
    <property type="molecule type" value="Genomic_DNA"/>
</dbReference>
<evidence type="ECO:0000256" key="5">
    <source>
        <dbReference type="ARBA" id="ARBA00022801"/>
    </source>
</evidence>
<dbReference type="Gene3D" id="3.40.50.1820">
    <property type="entry name" value="alpha/beta hydrolase"/>
    <property type="match status" value="1"/>
</dbReference>
<comment type="catalytic activity">
    <reaction evidence="1">
        <text>a triacylglycerol + H2O = a diacylglycerol + a fatty acid + H(+)</text>
        <dbReference type="Rhea" id="RHEA:12044"/>
        <dbReference type="ChEBI" id="CHEBI:15377"/>
        <dbReference type="ChEBI" id="CHEBI:15378"/>
        <dbReference type="ChEBI" id="CHEBI:17855"/>
        <dbReference type="ChEBI" id="CHEBI:18035"/>
        <dbReference type="ChEBI" id="CHEBI:28868"/>
        <dbReference type="EC" id="3.1.1.3"/>
    </reaction>
</comment>
<feature type="region of interest" description="Disordered" evidence="12">
    <location>
        <begin position="474"/>
        <end position="535"/>
    </location>
</feature>
<keyword evidence="8" id="KW-0443">Lipid metabolism</keyword>
<dbReference type="SUPFAM" id="SSF53474">
    <property type="entry name" value="alpha/beta-Hydrolases"/>
    <property type="match status" value="1"/>
</dbReference>
<comment type="similarity">
    <text evidence="9">Belongs to the AB hydrolase superfamily. Lipase family. Class Lip subfamily.</text>
</comment>
<keyword evidence="6" id="KW-0442">Lipid degradation</keyword>
<protein>
    <recommendedName>
        <fullName evidence="3">triacylglycerol lipase</fullName>
        <ecNumber evidence="3">3.1.1.3</ecNumber>
    </recommendedName>
</protein>
<organism evidence="13 14">
    <name type="scientific">Malassezia nana</name>
    <dbReference type="NCBI Taxonomy" id="180528"/>
    <lineage>
        <taxon>Eukaryota</taxon>
        <taxon>Fungi</taxon>
        <taxon>Dikarya</taxon>
        <taxon>Basidiomycota</taxon>
        <taxon>Ustilaginomycotina</taxon>
        <taxon>Malasseziomycetes</taxon>
        <taxon>Malasseziales</taxon>
        <taxon>Malasseziaceae</taxon>
        <taxon>Malassezia</taxon>
    </lineage>
</organism>
<evidence type="ECO:0000256" key="3">
    <source>
        <dbReference type="ARBA" id="ARBA00013279"/>
    </source>
</evidence>
<evidence type="ECO:0000256" key="1">
    <source>
        <dbReference type="ARBA" id="ARBA00001024"/>
    </source>
</evidence>
<gene>
    <name evidence="13" type="ORF">MNAN1_003056</name>
</gene>
<keyword evidence="14" id="KW-1185">Reference proteome</keyword>
<evidence type="ECO:0000256" key="12">
    <source>
        <dbReference type="SAM" id="MobiDB-lite"/>
    </source>
</evidence>
<reference evidence="13" key="1">
    <citation type="submission" date="2023-03" db="EMBL/GenBank/DDBJ databases">
        <title>Mating type loci evolution in Malassezia.</title>
        <authorList>
            <person name="Coelho M.A."/>
        </authorList>
    </citation>
    <scope>NUCLEOTIDE SEQUENCE</scope>
    <source>
        <strain evidence="13">CBS 9557</strain>
    </source>
</reference>